<dbReference type="InterPro" id="IPR015927">
    <property type="entry name" value="Peptidase_S24_S26A/B/C"/>
</dbReference>
<keyword evidence="4 7" id="KW-0068">Autocatalytic cleavage</keyword>
<sequence>MTRVYCCIPKPKPMLLRLFSTAVSAGFPSPADDYLEAHLDLNRYLINRPESTFFMRFEGEPMLECGLREGDLMIVDRFIAPEDKKIVVASIDGELVVRRLRIRGKRFQLVAENPDIKTISINKDSEFEIWGVITFTIRHHLFSSNLQCH</sequence>
<reference evidence="10 11" key="2">
    <citation type="submission" date="2018-06" db="EMBL/GenBank/DDBJ databases">
        <title>Metagenomic assembly of (sub)arctic Cyanobacteria and their associated microbiome from non-axenic cultures.</title>
        <authorList>
            <person name="Baurain D."/>
        </authorList>
    </citation>
    <scope>NUCLEOTIDE SEQUENCE [LARGE SCALE GENOMIC DNA]</scope>
    <source>
        <strain evidence="10">ULC066bin1</strain>
    </source>
</reference>
<evidence type="ECO:0000256" key="1">
    <source>
        <dbReference type="ARBA" id="ARBA00007484"/>
    </source>
</evidence>
<dbReference type="GO" id="GO:0006281">
    <property type="term" value="P:DNA repair"/>
    <property type="evidence" value="ECO:0007669"/>
    <property type="project" value="UniProtKB-KW"/>
</dbReference>
<keyword evidence="6" id="KW-0742">SOS response</keyword>
<dbReference type="Pfam" id="PF00717">
    <property type="entry name" value="Peptidase_S24"/>
    <property type="match status" value="1"/>
</dbReference>
<keyword evidence="5" id="KW-0234">DNA repair</keyword>
<proteinExistence type="inferred from homology"/>
<evidence type="ECO:0000313" key="10">
    <source>
        <dbReference type="EMBL" id="PZO35264.1"/>
    </source>
</evidence>
<feature type="chain" id="PRO_5015956610" description="Peptidase S24/S26A/S26B/S26C domain-containing protein" evidence="8">
    <location>
        <begin position="26"/>
        <end position="149"/>
    </location>
</feature>
<comment type="caution">
    <text evidence="10">The sequence shown here is derived from an EMBL/GenBank/DDBJ whole genome shotgun (WGS) entry which is preliminary data.</text>
</comment>
<reference evidence="10 11" key="1">
    <citation type="submission" date="2018-04" db="EMBL/GenBank/DDBJ databases">
        <authorList>
            <person name="Go L.Y."/>
            <person name="Mitchell J.A."/>
        </authorList>
    </citation>
    <scope>NUCLEOTIDE SEQUENCE [LARGE SCALE GENOMIC DNA]</scope>
    <source>
        <strain evidence="10">ULC066bin1</strain>
    </source>
</reference>
<evidence type="ECO:0000256" key="4">
    <source>
        <dbReference type="ARBA" id="ARBA00022813"/>
    </source>
</evidence>
<organism evidence="10 11">
    <name type="scientific">Pseudanabaena frigida</name>
    <dbReference type="NCBI Taxonomy" id="945775"/>
    <lineage>
        <taxon>Bacteria</taxon>
        <taxon>Bacillati</taxon>
        <taxon>Cyanobacteriota</taxon>
        <taxon>Cyanophyceae</taxon>
        <taxon>Pseudanabaenales</taxon>
        <taxon>Pseudanabaenaceae</taxon>
        <taxon>Pseudanabaena</taxon>
    </lineage>
</organism>
<dbReference type="GO" id="GO:0003677">
    <property type="term" value="F:DNA binding"/>
    <property type="evidence" value="ECO:0007669"/>
    <property type="project" value="InterPro"/>
</dbReference>
<evidence type="ECO:0000256" key="7">
    <source>
        <dbReference type="RuleBase" id="RU003991"/>
    </source>
</evidence>
<name>A0A2W4VR20_9CYAN</name>
<evidence type="ECO:0000259" key="9">
    <source>
        <dbReference type="Pfam" id="PF00717"/>
    </source>
</evidence>
<dbReference type="Gene3D" id="2.10.109.10">
    <property type="entry name" value="Umud Fragment, subunit A"/>
    <property type="match status" value="1"/>
</dbReference>
<evidence type="ECO:0000256" key="5">
    <source>
        <dbReference type="ARBA" id="ARBA00023204"/>
    </source>
</evidence>
<dbReference type="NCBIfam" id="NF007621">
    <property type="entry name" value="PRK10276.1"/>
    <property type="match status" value="1"/>
</dbReference>
<dbReference type="GO" id="GO:0006355">
    <property type="term" value="P:regulation of DNA-templated transcription"/>
    <property type="evidence" value="ECO:0007669"/>
    <property type="project" value="InterPro"/>
</dbReference>
<feature type="signal peptide" evidence="8">
    <location>
        <begin position="1"/>
        <end position="25"/>
    </location>
</feature>
<dbReference type="GO" id="GO:0009432">
    <property type="term" value="P:SOS response"/>
    <property type="evidence" value="ECO:0007669"/>
    <property type="project" value="UniProtKB-KW"/>
</dbReference>
<dbReference type="PANTHER" id="PTHR33516:SF2">
    <property type="entry name" value="LEXA REPRESSOR-RELATED"/>
    <property type="match status" value="1"/>
</dbReference>
<feature type="domain" description="Peptidase S24/S26A/S26B/S26C" evidence="9">
    <location>
        <begin position="21"/>
        <end position="133"/>
    </location>
</feature>
<dbReference type="InterPro" id="IPR006197">
    <property type="entry name" value="Peptidase_S24_LexA"/>
</dbReference>
<keyword evidence="8" id="KW-0732">Signal</keyword>
<dbReference type="InterPro" id="IPR036286">
    <property type="entry name" value="LexA/Signal_pep-like_sf"/>
</dbReference>
<evidence type="ECO:0000256" key="6">
    <source>
        <dbReference type="ARBA" id="ARBA00023236"/>
    </source>
</evidence>
<evidence type="ECO:0000313" key="11">
    <source>
        <dbReference type="Proteomes" id="UP000249467"/>
    </source>
</evidence>
<evidence type="ECO:0000256" key="2">
    <source>
        <dbReference type="ARBA" id="ARBA00022763"/>
    </source>
</evidence>
<keyword evidence="3 7" id="KW-0378">Hydrolase</keyword>
<dbReference type="EMBL" id="QBML01000066">
    <property type="protein sequence ID" value="PZO35264.1"/>
    <property type="molecule type" value="Genomic_DNA"/>
</dbReference>
<dbReference type="AlphaFoldDB" id="A0A2W4VR20"/>
<dbReference type="InterPro" id="IPR039418">
    <property type="entry name" value="LexA-like"/>
</dbReference>
<protein>
    <recommendedName>
        <fullName evidence="9">Peptidase S24/S26A/S26B/S26C domain-containing protein</fullName>
    </recommendedName>
</protein>
<evidence type="ECO:0000256" key="3">
    <source>
        <dbReference type="ARBA" id="ARBA00022801"/>
    </source>
</evidence>
<dbReference type="PRINTS" id="PR00726">
    <property type="entry name" value="LEXASERPTASE"/>
</dbReference>
<dbReference type="Proteomes" id="UP000249467">
    <property type="component" value="Unassembled WGS sequence"/>
</dbReference>
<dbReference type="PANTHER" id="PTHR33516">
    <property type="entry name" value="LEXA REPRESSOR"/>
    <property type="match status" value="1"/>
</dbReference>
<dbReference type="InterPro" id="IPR050077">
    <property type="entry name" value="LexA_repressor"/>
</dbReference>
<dbReference type="SUPFAM" id="SSF51306">
    <property type="entry name" value="LexA/Signal peptidase"/>
    <property type="match status" value="1"/>
</dbReference>
<gene>
    <name evidence="10" type="ORF">DCF19_24290</name>
</gene>
<accession>A0A2W4VR20</accession>
<dbReference type="GO" id="GO:0016787">
    <property type="term" value="F:hydrolase activity"/>
    <property type="evidence" value="ECO:0007669"/>
    <property type="project" value="UniProtKB-KW"/>
</dbReference>
<evidence type="ECO:0000256" key="8">
    <source>
        <dbReference type="SAM" id="SignalP"/>
    </source>
</evidence>
<dbReference type="CDD" id="cd06529">
    <property type="entry name" value="S24_LexA-like"/>
    <property type="match status" value="1"/>
</dbReference>
<comment type="similarity">
    <text evidence="1 7">Belongs to the peptidase S24 family.</text>
</comment>
<keyword evidence="2" id="KW-0227">DNA damage</keyword>